<dbReference type="Gene3D" id="3.40.50.300">
    <property type="entry name" value="P-loop containing nucleotide triphosphate hydrolases"/>
    <property type="match status" value="1"/>
</dbReference>
<organism evidence="8 9">
    <name type="scientific">Aerosticca soli</name>
    <dbReference type="NCBI Taxonomy" id="2010829"/>
    <lineage>
        <taxon>Bacteria</taxon>
        <taxon>Pseudomonadati</taxon>
        <taxon>Pseudomonadota</taxon>
        <taxon>Gammaproteobacteria</taxon>
        <taxon>Lysobacterales</taxon>
        <taxon>Rhodanobacteraceae</taxon>
        <taxon>Aerosticca</taxon>
    </lineage>
</organism>
<dbReference type="GO" id="GO:0005737">
    <property type="term" value="C:cytoplasm"/>
    <property type="evidence" value="ECO:0007669"/>
    <property type="project" value="UniProtKB-SubCell"/>
</dbReference>
<dbReference type="Pfam" id="PF01121">
    <property type="entry name" value="CoaE"/>
    <property type="match status" value="1"/>
</dbReference>
<dbReference type="EC" id="2.7.1.24" evidence="5 6"/>
<dbReference type="PANTHER" id="PTHR10695">
    <property type="entry name" value="DEPHOSPHO-COA KINASE-RELATED"/>
    <property type="match status" value="1"/>
</dbReference>
<dbReference type="AlphaFoldDB" id="A0A2Z6E5M9"/>
<dbReference type="Proteomes" id="UP000270530">
    <property type="component" value="Chromosome"/>
</dbReference>
<keyword evidence="3 5" id="KW-0067">ATP-binding</keyword>
<dbReference type="InterPro" id="IPR001977">
    <property type="entry name" value="Depp_CoAkinase"/>
</dbReference>
<reference evidence="9" key="2">
    <citation type="submission" date="2018-06" db="EMBL/GenBank/DDBJ databases">
        <title>Genome sequence of Rhodanobacteraceae bacterium strain Dysh456.</title>
        <authorList>
            <person name="Fukui M."/>
        </authorList>
    </citation>
    <scope>NUCLEOTIDE SEQUENCE [LARGE SCALE GENOMIC DNA]</scope>
    <source>
        <strain evidence="9">Dysh456</strain>
    </source>
</reference>
<dbReference type="SUPFAM" id="SSF52540">
    <property type="entry name" value="P-loop containing nucleoside triphosphate hydrolases"/>
    <property type="match status" value="1"/>
</dbReference>
<protein>
    <recommendedName>
        <fullName evidence="5 6">Dephospho-CoA kinase</fullName>
        <ecNumber evidence="5 6">2.7.1.24</ecNumber>
    </recommendedName>
    <alternativeName>
        <fullName evidence="5">Dephosphocoenzyme A kinase</fullName>
    </alternativeName>
</protein>
<proteinExistence type="inferred from homology"/>
<dbReference type="RefSeq" id="WP_126538285.1">
    <property type="nucleotide sequence ID" value="NZ_AP018560.1"/>
</dbReference>
<name>A0A2Z6E5M9_9GAMM</name>
<accession>A0A2Z6E5M9</accession>
<evidence type="ECO:0000256" key="6">
    <source>
        <dbReference type="NCBIfam" id="TIGR00152"/>
    </source>
</evidence>
<dbReference type="NCBIfam" id="TIGR00152">
    <property type="entry name" value="dephospho-CoA kinase"/>
    <property type="match status" value="1"/>
</dbReference>
<dbReference type="GO" id="GO:0015937">
    <property type="term" value="P:coenzyme A biosynthetic process"/>
    <property type="evidence" value="ECO:0007669"/>
    <property type="project" value="UniProtKB-UniRule"/>
</dbReference>
<dbReference type="GO" id="GO:0005524">
    <property type="term" value="F:ATP binding"/>
    <property type="evidence" value="ECO:0007669"/>
    <property type="project" value="UniProtKB-UniRule"/>
</dbReference>
<keyword evidence="5" id="KW-0963">Cytoplasm</keyword>
<dbReference type="PANTHER" id="PTHR10695:SF46">
    <property type="entry name" value="BIFUNCTIONAL COENZYME A SYNTHASE-RELATED"/>
    <property type="match status" value="1"/>
</dbReference>
<dbReference type="CDD" id="cd02022">
    <property type="entry name" value="DPCK"/>
    <property type="match status" value="1"/>
</dbReference>
<dbReference type="GO" id="GO:0004140">
    <property type="term" value="F:dephospho-CoA kinase activity"/>
    <property type="evidence" value="ECO:0007669"/>
    <property type="project" value="UniProtKB-UniRule"/>
</dbReference>
<dbReference type="EMBL" id="AP018560">
    <property type="protein sequence ID" value="BBD80363.1"/>
    <property type="molecule type" value="Genomic_DNA"/>
</dbReference>
<dbReference type="OrthoDB" id="9812943at2"/>
<gene>
    <name evidence="5" type="primary">coaE</name>
    <name evidence="8" type="ORF">ALSL_1713</name>
</gene>
<feature type="binding site" evidence="5">
    <location>
        <begin position="14"/>
        <end position="19"/>
    </location>
    <ligand>
        <name>ATP</name>
        <dbReference type="ChEBI" id="CHEBI:30616"/>
    </ligand>
</feature>
<evidence type="ECO:0000256" key="1">
    <source>
        <dbReference type="ARBA" id="ARBA00009018"/>
    </source>
</evidence>
<evidence type="ECO:0000313" key="8">
    <source>
        <dbReference type="EMBL" id="BBD80363.1"/>
    </source>
</evidence>
<dbReference type="HAMAP" id="MF_00376">
    <property type="entry name" value="Dephospho_CoA_kinase"/>
    <property type="match status" value="1"/>
</dbReference>
<dbReference type="PROSITE" id="PS51219">
    <property type="entry name" value="DPCK"/>
    <property type="match status" value="1"/>
</dbReference>
<evidence type="ECO:0000256" key="7">
    <source>
        <dbReference type="SAM" id="MobiDB-lite"/>
    </source>
</evidence>
<evidence type="ECO:0000313" key="9">
    <source>
        <dbReference type="Proteomes" id="UP000270530"/>
    </source>
</evidence>
<keyword evidence="2 5" id="KW-0547">Nucleotide-binding</keyword>
<sequence>MSTPFVVAMTGGIAAGKSAVARRFEQLGIHVYDADQAARAVVAPGTEGLAAVIKAFGPGVLDASGHLDRAAMRARIFADQAARRQLEAIIHPRVRAWLREHARADRGPYCVLAIPLLAENIDHYRWVDRILVVDAPEALQLERLIRRDGIDEALARRMIEQQAHRLHRLKLAHDVIENHGEERALDAQVAQLHRRYLELAQEKRRHADGGDGVHAEPGSAERP</sequence>
<evidence type="ECO:0000256" key="5">
    <source>
        <dbReference type="HAMAP-Rule" id="MF_00376"/>
    </source>
</evidence>
<comment type="similarity">
    <text evidence="1 5">Belongs to the CoaE family.</text>
</comment>
<keyword evidence="4 5" id="KW-0173">Coenzyme A biosynthesis</keyword>
<keyword evidence="9" id="KW-1185">Reference proteome</keyword>
<dbReference type="InterPro" id="IPR027417">
    <property type="entry name" value="P-loop_NTPase"/>
</dbReference>
<comment type="subcellular location">
    <subcellularLocation>
        <location evidence="5">Cytoplasm</location>
    </subcellularLocation>
</comment>
<reference evidence="9" key="1">
    <citation type="submission" date="2018-04" db="EMBL/GenBank/DDBJ databases">
        <authorList>
            <person name="Watanabe M."/>
            <person name="Kojima H."/>
        </authorList>
    </citation>
    <scope>NUCLEOTIDE SEQUENCE [LARGE SCALE GENOMIC DNA]</scope>
    <source>
        <strain evidence="9">Dysh456</strain>
    </source>
</reference>
<comment type="function">
    <text evidence="5">Catalyzes the phosphorylation of the 3'-hydroxyl group of dephosphocoenzyme A to form coenzyme A.</text>
</comment>
<keyword evidence="5 8" id="KW-0418">Kinase</keyword>
<keyword evidence="5" id="KW-0808">Transferase</keyword>
<evidence type="ECO:0000256" key="3">
    <source>
        <dbReference type="ARBA" id="ARBA00022840"/>
    </source>
</evidence>
<feature type="region of interest" description="Disordered" evidence="7">
    <location>
        <begin position="203"/>
        <end position="223"/>
    </location>
</feature>
<comment type="catalytic activity">
    <reaction evidence="5">
        <text>3'-dephospho-CoA + ATP = ADP + CoA + H(+)</text>
        <dbReference type="Rhea" id="RHEA:18245"/>
        <dbReference type="ChEBI" id="CHEBI:15378"/>
        <dbReference type="ChEBI" id="CHEBI:30616"/>
        <dbReference type="ChEBI" id="CHEBI:57287"/>
        <dbReference type="ChEBI" id="CHEBI:57328"/>
        <dbReference type="ChEBI" id="CHEBI:456216"/>
        <dbReference type="EC" id="2.7.1.24"/>
    </reaction>
</comment>
<evidence type="ECO:0000256" key="4">
    <source>
        <dbReference type="ARBA" id="ARBA00022993"/>
    </source>
</evidence>
<evidence type="ECO:0000256" key="2">
    <source>
        <dbReference type="ARBA" id="ARBA00022741"/>
    </source>
</evidence>
<dbReference type="UniPathway" id="UPA00241">
    <property type="reaction ID" value="UER00356"/>
</dbReference>
<dbReference type="KEGG" id="rbd:ALSL_1713"/>
<comment type="pathway">
    <text evidence="5">Cofactor biosynthesis; coenzyme A biosynthesis; CoA from (R)-pantothenate: step 5/5.</text>
</comment>